<dbReference type="GO" id="GO:0004518">
    <property type="term" value="F:nuclease activity"/>
    <property type="evidence" value="ECO:0007669"/>
    <property type="project" value="UniProtKB-KW"/>
</dbReference>
<keyword evidence="4" id="KW-0540">Nuclease</keyword>
<dbReference type="GO" id="GO:0016787">
    <property type="term" value="F:hydrolase activity"/>
    <property type="evidence" value="ECO:0007669"/>
    <property type="project" value="UniProtKB-KW"/>
</dbReference>
<name>A0A5N4B1F4_PHOPY</name>
<evidence type="ECO:0000256" key="6">
    <source>
        <dbReference type="ARBA" id="ARBA00022801"/>
    </source>
</evidence>
<sequence length="393" mass="45290">MSLKRKCVALALAFLNDDDVFEEFNSSDDETEYTNSIISQCRNLIQEHKKMCISNINPEHSRISITEQYSDEEIIRNFRLSRSKINYLVDTFSDSTLFKDLYRNNSRGNITPEKHILTFLWFAGHHTASYRDVADKFNLSLSSLHDVITRIMMFLSNVLALNVIKLPSSEQKQTTMNFYHEKNKLPNVIGCIDATHIKIDKQNEPSVNYSNSQQYFSHILQAVCNEELNFLDIYVGCPGSVHDANVFKSSALDIDLETICDDGGYLLGDEAYPNLPTLLTPYQDHGNLTSSQIYFNLVHNSCRSDIDHAFQLLKKRFKQLYHLKLRGDERICHFIRACCTLHNLADKSDETIFAQEDDIEDNQPDSLQNEDPPNIRGNTIRDEICVQLFQHNK</sequence>
<gene>
    <name evidence="9" type="ORF">PPYR_00318</name>
</gene>
<dbReference type="InParanoid" id="A0A5N4B1F4"/>
<evidence type="ECO:0000256" key="3">
    <source>
        <dbReference type="ARBA" id="ARBA00006958"/>
    </source>
</evidence>
<dbReference type="PANTHER" id="PTHR22930">
    <property type="match status" value="1"/>
</dbReference>
<dbReference type="InterPro" id="IPR027806">
    <property type="entry name" value="HARBI1_dom"/>
</dbReference>
<dbReference type="InterPro" id="IPR045249">
    <property type="entry name" value="HARBI1-like"/>
</dbReference>
<dbReference type="GO" id="GO:0005634">
    <property type="term" value="C:nucleus"/>
    <property type="evidence" value="ECO:0007669"/>
    <property type="project" value="UniProtKB-SubCell"/>
</dbReference>
<organism evidence="9 10">
    <name type="scientific">Photinus pyralis</name>
    <name type="common">Common eastern firefly</name>
    <name type="synonym">Lampyris pyralis</name>
    <dbReference type="NCBI Taxonomy" id="7054"/>
    <lineage>
        <taxon>Eukaryota</taxon>
        <taxon>Metazoa</taxon>
        <taxon>Ecdysozoa</taxon>
        <taxon>Arthropoda</taxon>
        <taxon>Hexapoda</taxon>
        <taxon>Insecta</taxon>
        <taxon>Pterygota</taxon>
        <taxon>Neoptera</taxon>
        <taxon>Endopterygota</taxon>
        <taxon>Coleoptera</taxon>
        <taxon>Polyphaga</taxon>
        <taxon>Elateriformia</taxon>
        <taxon>Elateroidea</taxon>
        <taxon>Lampyridae</taxon>
        <taxon>Lampyrinae</taxon>
        <taxon>Photinus</taxon>
    </lineage>
</organism>
<evidence type="ECO:0000256" key="5">
    <source>
        <dbReference type="ARBA" id="ARBA00022723"/>
    </source>
</evidence>
<comment type="cofactor">
    <cofactor evidence="1">
        <name>a divalent metal cation</name>
        <dbReference type="ChEBI" id="CHEBI:60240"/>
    </cofactor>
</comment>
<dbReference type="Pfam" id="PF13359">
    <property type="entry name" value="DDE_Tnp_4"/>
    <property type="match status" value="1"/>
</dbReference>
<dbReference type="Proteomes" id="UP000327044">
    <property type="component" value="Unassembled WGS sequence"/>
</dbReference>
<evidence type="ECO:0000259" key="8">
    <source>
        <dbReference type="Pfam" id="PF13359"/>
    </source>
</evidence>
<protein>
    <recommendedName>
        <fullName evidence="8">DDE Tnp4 domain-containing protein</fullName>
    </recommendedName>
</protein>
<keyword evidence="7" id="KW-0539">Nucleus</keyword>
<dbReference type="EMBL" id="VVIM01000001">
    <property type="protein sequence ID" value="KAB0803348.1"/>
    <property type="molecule type" value="Genomic_DNA"/>
</dbReference>
<evidence type="ECO:0000256" key="1">
    <source>
        <dbReference type="ARBA" id="ARBA00001968"/>
    </source>
</evidence>
<comment type="similarity">
    <text evidence="3">Belongs to the HARBI1 family.</text>
</comment>
<evidence type="ECO:0000313" key="10">
    <source>
        <dbReference type="Proteomes" id="UP000327044"/>
    </source>
</evidence>
<keyword evidence="10" id="KW-1185">Reference proteome</keyword>
<evidence type="ECO:0000256" key="2">
    <source>
        <dbReference type="ARBA" id="ARBA00004123"/>
    </source>
</evidence>
<comment type="subcellular location">
    <subcellularLocation>
        <location evidence="2">Nucleus</location>
    </subcellularLocation>
</comment>
<feature type="domain" description="DDE Tnp4" evidence="8">
    <location>
        <begin position="192"/>
        <end position="343"/>
    </location>
</feature>
<accession>A0A5N4B1F4</accession>
<comment type="caution">
    <text evidence="9">The sequence shown here is derived from an EMBL/GenBank/DDBJ whole genome shotgun (WGS) entry which is preliminary data.</text>
</comment>
<dbReference type="PANTHER" id="PTHR22930:SF85">
    <property type="entry name" value="GH03217P-RELATED"/>
    <property type="match status" value="1"/>
</dbReference>
<dbReference type="GO" id="GO:0046872">
    <property type="term" value="F:metal ion binding"/>
    <property type="evidence" value="ECO:0007669"/>
    <property type="project" value="UniProtKB-KW"/>
</dbReference>
<reference evidence="9 10" key="1">
    <citation type="journal article" date="2018" name="Elife">
        <title>Firefly genomes illuminate parallel origins of bioluminescence in beetles.</title>
        <authorList>
            <person name="Fallon T.R."/>
            <person name="Lower S.E."/>
            <person name="Chang C.H."/>
            <person name="Bessho-Uehara M."/>
            <person name="Martin G.J."/>
            <person name="Bewick A.J."/>
            <person name="Behringer M."/>
            <person name="Debat H.J."/>
            <person name="Wong I."/>
            <person name="Day J.C."/>
            <person name="Suvorov A."/>
            <person name="Silva C.J."/>
            <person name="Stanger-Hall K.F."/>
            <person name="Hall D.W."/>
            <person name="Schmitz R.J."/>
            <person name="Nelson D.R."/>
            <person name="Lewis S.M."/>
            <person name="Shigenobu S."/>
            <person name="Bybee S.M."/>
            <person name="Larracuente A.M."/>
            <person name="Oba Y."/>
            <person name="Weng J.K."/>
        </authorList>
    </citation>
    <scope>NUCLEOTIDE SEQUENCE [LARGE SCALE GENOMIC DNA]</scope>
    <source>
        <strain evidence="9">1611_PpyrPB1</strain>
        <tissue evidence="9">Whole body</tissue>
    </source>
</reference>
<evidence type="ECO:0000256" key="7">
    <source>
        <dbReference type="ARBA" id="ARBA00023242"/>
    </source>
</evidence>
<proteinExistence type="inferred from homology"/>
<keyword evidence="6" id="KW-0378">Hydrolase</keyword>
<dbReference type="AlphaFoldDB" id="A0A5N4B1F4"/>
<keyword evidence="5" id="KW-0479">Metal-binding</keyword>
<evidence type="ECO:0000256" key="4">
    <source>
        <dbReference type="ARBA" id="ARBA00022722"/>
    </source>
</evidence>
<dbReference type="OrthoDB" id="6764379at2759"/>
<evidence type="ECO:0000313" key="9">
    <source>
        <dbReference type="EMBL" id="KAB0803348.1"/>
    </source>
</evidence>